<dbReference type="Gene3D" id="3.40.640.10">
    <property type="entry name" value="Type I PLP-dependent aspartate aminotransferase-like (Major domain)"/>
    <property type="match status" value="1"/>
</dbReference>
<dbReference type="NCBIfam" id="NF006569">
    <property type="entry name" value="PRK09082.1"/>
    <property type="match status" value="1"/>
</dbReference>
<dbReference type="InterPro" id="IPR051326">
    <property type="entry name" value="Kynurenine-oxoglutarate_AT"/>
</dbReference>
<reference evidence="7 8" key="1">
    <citation type="submission" date="2018-03" db="EMBL/GenBank/DDBJ databases">
        <title>Genomic Encyclopedia of Type Strains, Phase III (KMG-III): the genomes of soil and plant-associated and newly described type strains.</title>
        <authorList>
            <person name="Whitman W."/>
        </authorList>
    </citation>
    <scope>NUCLEOTIDE SEQUENCE [LARGE SCALE GENOMIC DNA]</scope>
    <source>
        <strain evidence="7 8">CGMCC 1.12700</strain>
    </source>
</reference>
<evidence type="ECO:0000256" key="3">
    <source>
        <dbReference type="ARBA" id="ARBA00022576"/>
    </source>
</evidence>
<feature type="domain" description="Aminotransferase class I/classII large" evidence="6">
    <location>
        <begin position="27"/>
        <end position="377"/>
    </location>
</feature>
<keyword evidence="3 7" id="KW-0032">Aminotransferase</keyword>
<organism evidence="7 8">
    <name type="scientific">Taibaiella chishuiensis</name>
    <dbReference type="NCBI Taxonomy" id="1434707"/>
    <lineage>
        <taxon>Bacteria</taxon>
        <taxon>Pseudomonadati</taxon>
        <taxon>Bacteroidota</taxon>
        <taxon>Chitinophagia</taxon>
        <taxon>Chitinophagales</taxon>
        <taxon>Chitinophagaceae</taxon>
        <taxon>Taibaiella</taxon>
    </lineage>
</organism>
<gene>
    <name evidence="7" type="ORF">B0I18_101759</name>
</gene>
<comment type="similarity">
    <text evidence="2">Belongs to the class-I pyridoxal-phosphate-dependent aminotransferase family.</text>
</comment>
<dbReference type="InterPro" id="IPR015424">
    <property type="entry name" value="PyrdxlP-dep_Trfase"/>
</dbReference>
<dbReference type="PANTHER" id="PTHR43807">
    <property type="entry name" value="FI04487P"/>
    <property type="match status" value="1"/>
</dbReference>
<keyword evidence="5" id="KW-0663">Pyridoxal phosphate</keyword>
<proteinExistence type="inferred from homology"/>
<dbReference type="FunFam" id="3.40.640.10:FF:000033">
    <property type="entry name" value="Aspartate aminotransferase"/>
    <property type="match status" value="1"/>
</dbReference>
<evidence type="ECO:0000313" key="7">
    <source>
        <dbReference type="EMBL" id="PSK94603.1"/>
    </source>
</evidence>
<name>A0A2P8DBJ4_9BACT</name>
<dbReference type="GO" id="GO:0030170">
    <property type="term" value="F:pyridoxal phosphate binding"/>
    <property type="evidence" value="ECO:0007669"/>
    <property type="project" value="InterPro"/>
</dbReference>
<dbReference type="Proteomes" id="UP000240572">
    <property type="component" value="Unassembled WGS sequence"/>
</dbReference>
<protein>
    <submittedName>
        <fullName evidence="7">2-keto-4-methylthiobutyrate aminotransferase</fullName>
    </submittedName>
</protein>
<comment type="caution">
    <text evidence="7">The sequence shown here is derived from an EMBL/GenBank/DDBJ whole genome shotgun (WGS) entry which is preliminary data.</text>
</comment>
<sequence>MLQPKFPSTGTTIFTVMSALAQEHAAINLSQGFPDFPIDPKLGALVAEAINQGYNQYAPMTGLPALRQVLAAKIARFQQVTVDPDTEITITPGATYAIYTAFCTLLQPGDEVIVPEPAYDSYIPNIISSGGVPVPVSLDPADFSIDWDKIAAAITPRTKAIIVNNPHNPSGSTLQEQDLLQLQELAVQHNLYVIADEVYEHLVYDGAQHLSVLRYPELRARSFVTYSFGKALHSTGWKIGYMVAPPELSQAFRQMHQYLAFSVNTPMQQAIAGYLQDFDQLQATASFLQKKRDYFLQEMAQTRFTWLQPAQGSYFQVMDYSALSDLPDKEFAIWLTREHGVATIPLSSFCSQPVNSRRVRFCFAKQEATLEAAVARLKQV</sequence>
<dbReference type="GO" id="GO:0005737">
    <property type="term" value="C:cytoplasm"/>
    <property type="evidence" value="ECO:0007669"/>
    <property type="project" value="TreeGrafter"/>
</dbReference>
<dbReference type="PANTHER" id="PTHR43807:SF20">
    <property type="entry name" value="FI04487P"/>
    <property type="match status" value="1"/>
</dbReference>
<evidence type="ECO:0000256" key="2">
    <source>
        <dbReference type="ARBA" id="ARBA00007441"/>
    </source>
</evidence>
<keyword evidence="8" id="KW-1185">Reference proteome</keyword>
<dbReference type="OrthoDB" id="9802328at2"/>
<keyword evidence="4 7" id="KW-0808">Transferase</keyword>
<evidence type="ECO:0000256" key="1">
    <source>
        <dbReference type="ARBA" id="ARBA00001933"/>
    </source>
</evidence>
<dbReference type="GO" id="GO:0016212">
    <property type="term" value="F:kynurenine-oxoglutarate transaminase activity"/>
    <property type="evidence" value="ECO:0007669"/>
    <property type="project" value="TreeGrafter"/>
</dbReference>
<accession>A0A2P8DBJ4</accession>
<dbReference type="EMBL" id="PYGD01000001">
    <property type="protein sequence ID" value="PSK94603.1"/>
    <property type="molecule type" value="Genomic_DNA"/>
</dbReference>
<dbReference type="AlphaFoldDB" id="A0A2P8DBJ4"/>
<evidence type="ECO:0000256" key="4">
    <source>
        <dbReference type="ARBA" id="ARBA00022679"/>
    </source>
</evidence>
<comment type="cofactor">
    <cofactor evidence="1">
        <name>pyridoxal 5'-phosphate</name>
        <dbReference type="ChEBI" id="CHEBI:597326"/>
    </cofactor>
</comment>
<dbReference type="Gene3D" id="3.90.1150.10">
    <property type="entry name" value="Aspartate Aminotransferase, domain 1"/>
    <property type="match status" value="1"/>
</dbReference>
<dbReference type="SUPFAM" id="SSF53383">
    <property type="entry name" value="PLP-dependent transferases"/>
    <property type="match status" value="1"/>
</dbReference>
<dbReference type="CDD" id="cd00609">
    <property type="entry name" value="AAT_like"/>
    <property type="match status" value="1"/>
</dbReference>
<dbReference type="PRINTS" id="PR00753">
    <property type="entry name" value="ACCSYNTHASE"/>
</dbReference>
<evidence type="ECO:0000313" key="8">
    <source>
        <dbReference type="Proteomes" id="UP000240572"/>
    </source>
</evidence>
<evidence type="ECO:0000256" key="5">
    <source>
        <dbReference type="ARBA" id="ARBA00022898"/>
    </source>
</evidence>
<dbReference type="InterPro" id="IPR015422">
    <property type="entry name" value="PyrdxlP-dep_Trfase_small"/>
</dbReference>
<dbReference type="InterPro" id="IPR004839">
    <property type="entry name" value="Aminotransferase_I/II_large"/>
</dbReference>
<evidence type="ECO:0000259" key="6">
    <source>
        <dbReference type="Pfam" id="PF00155"/>
    </source>
</evidence>
<dbReference type="RefSeq" id="WP_106522039.1">
    <property type="nucleotide sequence ID" value="NZ_PYGD01000001.1"/>
</dbReference>
<dbReference type="Pfam" id="PF00155">
    <property type="entry name" value="Aminotran_1_2"/>
    <property type="match status" value="1"/>
</dbReference>
<dbReference type="InterPro" id="IPR015421">
    <property type="entry name" value="PyrdxlP-dep_Trfase_major"/>
</dbReference>